<keyword evidence="3" id="KW-1185">Reference proteome</keyword>
<feature type="compositionally biased region" description="Polar residues" evidence="1">
    <location>
        <begin position="15"/>
        <end position="24"/>
    </location>
</feature>
<sequence>MPDKQLQDHCLAGRNKSSALQALQPQRRATEHGTTDSRLVQMRPKEHSATSDESSGKCEEAAVVRQLQSVEPLFEEPTR</sequence>
<organism evidence="2 3">
    <name type="scientific">Eumeta variegata</name>
    <name type="common">Bagworm moth</name>
    <name type="synonym">Eumeta japonica</name>
    <dbReference type="NCBI Taxonomy" id="151549"/>
    <lineage>
        <taxon>Eukaryota</taxon>
        <taxon>Metazoa</taxon>
        <taxon>Ecdysozoa</taxon>
        <taxon>Arthropoda</taxon>
        <taxon>Hexapoda</taxon>
        <taxon>Insecta</taxon>
        <taxon>Pterygota</taxon>
        <taxon>Neoptera</taxon>
        <taxon>Endopterygota</taxon>
        <taxon>Lepidoptera</taxon>
        <taxon>Glossata</taxon>
        <taxon>Ditrysia</taxon>
        <taxon>Tineoidea</taxon>
        <taxon>Psychidae</taxon>
        <taxon>Oiketicinae</taxon>
        <taxon>Eumeta</taxon>
    </lineage>
</organism>
<dbReference type="EMBL" id="BGZK01000611">
    <property type="protein sequence ID" value="GBP52880.1"/>
    <property type="molecule type" value="Genomic_DNA"/>
</dbReference>
<reference evidence="2 3" key="1">
    <citation type="journal article" date="2019" name="Commun. Biol.">
        <title>The bagworm genome reveals a unique fibroin gene that provides high tensile strength.</title>
        <authorList>
            <person name="Kono N."/>
            <person name="Nakamura H."/>
            <person name="Ohtoshi R."/>
            <person name="Tomita M."/>
            <person name="Numata K."/>
            <person name="Arakawa K."/>
        </authorList>
    </citation>
    <scope>NUCLEOTIDE SEQUENCE [LARGE SCALE GENOMIC DNA]</scope>
</reference>
<evidence type="ECO:0000256" key="1">
    <source>
        <dbReference type="SAM" id="MobiDB-lite"/>
    </source>
</evidence>
<evidence type="ECO:0000313" key="3">
    <source>
        <dbReference type="Proteomes" id="UP000299102"/>
    </source>
</evidence>
<comment type="caution">
    <text evidence="2">The sequence shown here is derived from an EMBL/GenBank/DDBJ whole genome shotgun (WGS) entry which is preliminary data.</text>
</comment>
<feature type="compositionally biased region" description="Basic and acidic residues" evidence="1">
    <location>
        <begin position="43"/>
        <end position="59"/>
    </location>
</feature>
<proteinExistence type="predicted"/>
<dbReference type="AlphaFoldDB" id="A0A4C1WPU8"/>
<dbReference type="Proteomes" id="UP000299102">
    <property type="component" value="Unassembled WGS sequence"/>
</dbReference>
<name>A0A4C1WPU8_EUMVA</name>
<accession>A0A4C1WPU8</accession>
<evidence type="ECO:0000313" key="2">
    <source>
        <dbReference type="EMBL" id="GBP52880.1"/>
    </source>
</evidence>
<protein>
    <submittedName>
        <fullName evidence="2">Uncharacterized protein</fullName>
    </submittedName>
</protein>
<feature type="region of interest" description="Disordered" evidence="1">
    <location>
        <begin position="13"/>
        <end position="59"/>
    </location>
</feature>
<gene>
    <name evidence="2" type="ORF">EVAR_39044_1</name>
</gene>